<keyword evidence="4" id="KW-0804">Transcription</keyword>
<dbReference type="InterPro" id="IPR036390">
    <property type="entry name" value="WH_DNA-bd_sf"/>
</dbReference>
<dbReference type="GO" id="GO:0003700">
    <property type="term" value="F:DNA-binding transcription factor activity"/>
    <property type="evidence" value="ECO:0007669"/>
    <property type="project" value="InterPro"/>
</dbReference>
<evidence type="ECO:0000256" key="3">
    <source>
        <dbReference type="ARBA" id="ARBA00023125"/>
    </source>
</evidence>
<proteinExistence type="inferred from homology"/>
<keyword evidence="3" id="KW-0238">DNA-binding</keyword>
<dbReference type="EMBL" id="VWRN01000028">
    <property type="protein sequence ID" value="KAA6125856.1"/>
    <property type="molecule type" value="Genomic_DNA"/>
</dbReference>
<dbReference type="Pfam" id="PF00126">
    <property type="entry name" value="HTH_1"/>
    <property type="match status" value="1"/>
</dbReference>
<comment type="similarity">
    <text evidence="1">Belongs to the LysR transcriptional regulatory family.</text>
</comment>
<name>A0A5M8AVH4_9BURK</name>
<sequence length="298" mass="32407">MDIRYLQSFVAVVEHGSFAEAARRLGLTPAAIAARVKALEESLDTPLVQRAGRTVVPTQGGLRILPKARAVVRDVRDLNAVAHDDSLLGELRLGVSTSALTGLLPPILKRVYAAHPRLKIFVEPGSSSHLYRRIVGGDLDAGIIVAPQFAIPKAFEWHVLVREPFIVLAPESMAERGAHELLATEPFIRYDRGMWGGMVADRYLHEHNIVPHERLEIDALNAIATMVHQGIGVSLVPDWTPPWPEGIRVARIALPGRAPVRQVGLLWSPHAAHGALARTLLEHAASATGQRQGALTGR</sequence>
<dbReference type="FunFam" id="1.10.10.10:FF:000001">
    <property type="entry name" value="LysR family transcriptional regulator"/>
    <property type="match status" value="1"/>
</dbReference>
<dbReference type="InterPro" id="IPR000847">
    <property type="entry name" value="LysR_HTH_N"/>
</dbReference>
<dbReference type="Gene3D" id="3.40.190.10">
    <property type="entry name" value="Periplasmic binding protein-like II"/>
    <property type="match status" value="2"/>
</dbReference>
<dbReference type="PROSITE" id="PS50931">
    <property type="entry name" value="HTH_LYSR"/>
    <property type="match status" value="1"/>
</dbReference>
<evidence type="ECO:0000313" key="7">
    <source>
        <dbReference type="Proteomes" id="UP000324324"/>
    </source>
</evidence>
<dbReference type="PANTHER" id="PTHR30346:SF28">
    <property type="entry name" value="HTH-TYPE TRANSCRIPTIONAL REGULATOR CYNR"/>
    <property type="match status" value="1"/>
</dbReference>
<keyword evidence="2" id="KW-0805">Transcription regulation</keyword>
<protein>
    <submittedName>
        <fullName evidence="6">LysR family transcriptional regulator</fullName>
    </submittedName>
</protein>
<dbReference type="Pfam" id="PF03466">
    <property type="entry name" value="LysR_substrate"/>
    <property type="match status" value="1"/>
</dbReference>
<dbReference type="CDD" id="cd08427">
    <property type="entry name" value="PBP2_LTTR_like_2"/>
    <property type="match status" value="1"/>
</dbReference>
<accession>A0A5M8AVH4</accession>
<dbReference type="RefSeq" id="WP_150082930.1">
    <property type="nucleotide sequence ID" value="NZ_VWRN01000028.1"/>
</dbReference>
<evidence type="ECO:0000256" key="1">
    <source>
        <dbReference type="ARBA" id="ARBA00009437"/>
    </source>
</evidence>
<dbReference type="GO" id="GO:0032993">
    <property type="term" value="C:protein-DNA complex"/>
    <property type="evidence" value="ECO:0007669"/>
    <property type="project" value="TreeGrafter"/>
</dbReference>
<dbReference type="PANTHER" id="PTHR30346">
    <property type="entry name" value="TRANSCRIPTIONAL DUAL REGULATOR HCAR-RELATED"/>
    <property type="match status" value="1"/>
</dbReference>
<evidence type="ECO:0000259" key="5">
    <source>
        <dbReference type="PROSITE" id="PS50931"/>
    </source>
</evidence>
<evidence type="ECO:0000256" key="4">
    <source>
        <dbReference type="ARBA" id="ARBA00023163"/>
    </source>
</evidence>
<keyword evidence="7" id="KW-1185">Reference proteome</keyword>
<evidence type="ECO:0000256" key="2">
    <source>
        <dbReference type="ARBA" id="ARBA00023015"/>
    </source>
</evidence>
<dbReference type="SUPFAM" id="SSF46785">
    <property type="entry name" value="Winged helix' DNA-binding domain"/>
    <property type="match status" value="1"/>
</dbReference>
<feature type="domain" description="HTH lysR-type" evidence="5">
    <location>
        <begin position="1"/>
        <end position="58"/>
    </location>
</feature>
<organism evidence="6 7">
    <name type="scientific">Cupriavidus cauae</name>
    <dbReference type="NCBI Taxonomy" id="2608999"/>
    <lineage>
        <taxon>Bacteria</taxon>
        <taxon>Pseudomonadati</taxon>
        <taxon>Pseudomonadota</taxon>
        <taxon>Betaproteobacteria</taxon>
        <taxon>Burkholderiales</taxon>
        <taxon>Burkholderiaceae</taxon>
        <taxon>Cupriavidus</taxon>
    </lineage>
</organism>
<evidence type="ECO:0000313" key="6">
    <source>
        <dbReference type="EMBL" id="KAA6125856.1"/>
    </source>
</evidence>
<dbReference type="InterPro" id="IPR005119">
    <property type="entry name" value="LysR_subst-bd"/>
</dbReference>
<gene>
    <name evidence="6" type="ORF">F1599_09905</name>
</gene>
<comment type="caution">
    <text evidence="6">The sequence shown here is derived from an EMBL/GenBank/DDBJ whole genome shotgun (WGS) entry which is preliminary data.</text>
</comment>
<dbReference type="SUPFAM" id="SSF53850">
    <property type="entry name" value="Periplasmic binding protein-like II"/>
    <property type="match status" value="1"/>
</dbReference>
<dbReference type="AlphaFoldDB" id="A0A5M8AVH4"/>
<reference evidence="6 7" key="1">
    <citation type="submission" date="2019-09" db="EMBL/GenBank/DDBJ databases">
        <title>Isolation of a novel species in the genus Cupriavidus from patients with sepsis using whole genome sequencing.</title>
        <authorList>
            <person name="Kweon O.J."/>
            <person name="Lee M.-K."/>
        </authorList>
    </citation>
    <scope>NUCLEOTIDE SEQUENCE [LARGE SCALE GENOMIC DNA]</scope>
    <source>
        <strain evidence="6 7">MKL-01</strain>
    </source>
</reference>
<dbReference type="Proteomes" id="UP000324324">
    <property type="component" value="Unassembled WGS sequence"/>
</dbReference>
<dbReference type="InterPro" id="IPR036388">
    <property type="entry name" value="WH-like_DNA-bd_sf"/>
</dbReference>
<dbReference type="GO" id="GO:0003677">
    <property type="term" value="F:DNA binding"/>
    <property type="evidence" value="ECO:0007669"/>
    <property type="project" value="UniProtKB-KW"/>
</dbReference>
<dbReference type="Gene3D" id="1.10.10.10">
    <property type="entry name" value="Winged helix-like DNA-binding domain superfamily/Winged helix DNA-binding domain"/>
    <property type="match status" value="1"/>
</dbReference>